<evidence type="ECO:0000313" key="5">
    <source>
        <dbReference type="Proteomes" id="UP000029553"/>
    </source>
</evidence>
<sequence>MSTVIALSEPVVSQRLEINARPRRQDWFEEPAPQRSILQERQYRREQLAIAFRLFARHGLHIGLAGHITARDPEWSDHFWVNPLGINFSQIRVSDLLLVNSAGEIVVGKGPLNRAAFAIHAALHEARPNIVAAAHTHSTYGKAWSTLGRLLDPLTQDSCAFYQDHALFDDYSGVVLETDEGERIAKVLGQRKAVILKNHGILTAGPSIEAAAWWYIALENVCHTQLLAEAAGTPQPIPHEIAALTHSQIGGPGGAHHTFRDLAAVIVREQPEVLQ</sequence>
<evidence type="ECO:0000259" key="2">
    <source>
        <dbReference type="SMART" id="SM01007"/>
    </source>
</evidence>
<dbReference type="SUPFAM" id="SSF53639">
    <property type="entry name" value="AraD/HMP-PK domain-like"/>
    <property type="match status" value="1"/>
</dbReference>
<dbReference type="RefSeq" id="WP_034375586.1">
    <property type="nucleotide sequence ID" value="NZ_AWOR01000089.1"/>
</dbReference>
<organism evidence="3 5">
    <name type="scientific">Comamonas testosteroni</name>
    <name type="common">Pseudomonas testosteroni</name>
    <dbReference type="NCBI Taxonomy" id="285"/>
    <lineage>
        <taxon>Bacteria</taxon>
        <taxon>Pseudomonadati</taxon>
        <taxon>Pseudomonadota</taxon>
        <taxon>Betaproteobacteria</taxon>
        <taxon>Burkholderiales</taxon>
        <taxon>Comamonadaceae</taxon>
        <taxon>Comamonas</taxon>
    </lineage>
</organism>
<dbReference type="Proteomes" id="UP000029553">
    <property type="component" value="Unassembled WGS sequence"/>
</dbReference>
<dbReference type="FunFam" id="3.40.225.10:FF:000009">
    <property type="entry name" value="Class II aldolase/adducin N-terminal"/>
    <property type="match status" value="1"/>
</dbReference>
<proteinExistence type="inferred from homology"/>
<name>A0A096GJ42_COMTE</name>
<dbReference type="InterPro" id="IPR001303">
    <property type="entry name" value="Aldolase_II/adducin_N"/>
</dbReference>
<gene>
    <name evidence="4" type="ORF">GL58_06505</name>
    <name evidence="3" type="ORF">P353_25665</name>
</gene>
<comment type="caution">
    <text evidence="3">The sequence shown here is derived from an EMBL/GenBank/DDBJ whole genome shotgun (WGS) entry which is preliminary data.</text>
</comment>
<reference evidence="4" key="3">
    <citation type="submission" date="2014-06" db="EMBL/GenBank/DDBJ databases">
        <title>Three species of the Botryosphaeriales overlap on five unrelated trees in China, with a novel species.</title>
        <authorList>
            <person name="Tian C."/>
            <person name="Fan X."/>
        </authorList>
    </citation>
    <scope>NUCLEOTIDE SEQUENCE</scope>
    <source>
        <strain evidence="4">WDL7</strain>
    </source>
</reference>
<dbReference type="PANTHER" id="PTHR10672:SF3">
    <property type="entry name" value="PROTEIN HU-LI TAI SHAO"/>
    <property type="match status" value="1"/>
</dbReference>
<dbReference type="PATRIC" id="fig|285.49.peg.1348"/>
<dbReference type="EMBL" id="AWOR01000089">
    <property type="protein sequence ID" value="KGH25195.1"/>
    <property type="molecule type" value="Genomic_DNA"/>
</dbReference>
<dbReference type="PANTHER" id="PTHR10672">
    <property type="entry name" value="ADDUCIN"/>
    <property type="match status" value="1"/>
</dbReference>
<dbReference type="Proteomes" id="UP000037442">
    <property type="component" value="Unassembled WGS sequence"/>
</dbReference>
<dbReference type="Pfam" id="PF00596">
    <property type="entry name" value="Aldolase_II"/>
    <property type="match status" value="1"/>
</dbReference>
<dbReference type="InterPro" id="IPR051017">
    <property type="entry name" value="Aldolase-II_Adducin_sf"/>
</dbReference>
<dbReference type="Gene3D" id="3.40.225.10">
    <property type="entry name" value="Class II aldolase/adducin N-terminal domain"/>
    <property type="match status" value="1"/>
</dbReference>
<dbReference type="InterPro" id="IPR036409">
    <property type="entry name" value="Aldolase_II/adducin_N_sf"/>
</dbReference>
<dbReference type="GO" id="GO:0051015">
    <property type="term" value="F:actin filament binding"/>
    <property type="evidence" value="ECO:0007669"/>
    <property type="project" value="TreeGrafter"/>
</dbReference>
<evidence type="ECO:0000313" key="3">
    <source>
        <dbReference type="EMBL" id="KGH25195.1"/>
    </source>
</evidence>
<accession>A0A096GJ42</accession>
<reference evidence="6" key="2">
    <citation type="submission" date="2014-06" db="EMBL/GenBank/DDBJ databases">
        <title>Draft genome sequence of C. testosteroni WDL7.</title>
        <authorList>
            <person name="Wu Y."/>
            <person name="Seshan H."/>
            <person name="Arumugam K."/>
        </authorList>
    </citation>
    <scope>NUCLEOTIDE SEQUENCE [LARGE SCALE GENOMIC DNA]</scope>
    <source>
        <strain evidence="6">WDL7</strain>
    </source>
</reference>
<feature type="domain" description="Class II aldolase/adducin N-terminal" evidence="2">
    <location>
        <begin position="46"/>
        <end position="226"/>
    </location>
</feature>
<dbReference type="GO" id="GO:0005856">
    <property type="term" value="C:cytoskeleton"/>
    <property type="evidence" value="ECO:0007669"/>
    <property type="project" value="TreeGrafter"/>
</dbReference>
<evidence type="ECO:0000313" key="4">
    <source>
        <dbReference type="EMBL" id="KOC22558.1"/>
    </source>
</evidence>
<evidence type="ECO:0000256" key="1">
    <source>
        <dbReference type="ARBA" id="ARBA00037961"/>
    </source>
</evidence>
<protein>
    <recommendedName>
        <fullName evidence="2">Class II aldolase/adducin N-terminal domain-containing protein</fullName>
    </recommendedName>
</protein>
<comment type="similarity">
    <text evidence="1">Belongs to the aldolase class II family.</text>
</comment>
<evidence type="ECO:0000313" key="6">
    <source>
        <dbReference type="Proteomes" id="UP000037442"/>
    </source>
</evidence>
<dbReference type="AlphaFoldDB" id="A0A096GJ42"/>
<dbReference type="EMBL" id="JNVD01000016">
    <property type="protein sequence ID" value="KOC22558.1"/>
    <property type="molecule type" value="Genomic_DNA"/>
</dbReference>
<dbReference type="SMART" id="SM01007">
    <property type="entry name" value="Aldolase_II"/>
    <property type="match status" value="1"/>
</dbReference>
<reference evidence="3 5" key="1">
    <citation type="submission" date="2013-09" db="EMBL/GenBank/DDBJ databases">
        <title>High correlation between genotypes and phenotypes of environmental bacteria Comamonas testosteroni strains.</title>
        <authorList>
            <person name="Liu L."/>
            <person name="Zhu W."/>
            <person name="Xia X."/>
            <person name="Xu B."/>
            <person name="Luo M."/>
            <person name="Wang G."/>
        </authorList>
    </citation>
    <scope>NUCLEOTIDE SEQUENCE [LARGE SCALE GENOMIC DNA]</scope>
    <source>
        <strain evidence="3 5">JL40</strain>
    </source>
</reference>
<dbReference type="NCBIfam" id="NF004855">
    <property type="entry name" value="PRK06208.1"/>
    <property type="match status" value="1"/>
</dbReference>